<evidence type="ECO:0000256" key="3">
    <source>
        <dbReference type="ARBA" id="ARBA00023002"/>
    </source>
</evidence>
<dbReference type="AlphaFoldDB" id="A0A917N6J1"/>
<comment type="cofactor">
    <cofactor evidence="1">
        <name>FMN</name>
        <dbReference type="ChEBI" id="CHEBI:58210"/>
    </cofactor>
</comment>
<dbReference type="CDD" id="cd02933">
    <property type="entry name" value="OYE_like_FMN"/>
    <property type="match status" value="1"/>
</dbReference>
<dbReference type="GO" id="GO:0010181">
    <property type="term" value="F:FMN binding"/>
    <property type="evidence" value="ECO:0007669"/>
    <property type="project" value="InterPro"/>
</dbReference>
<dbReference type="SUPFAM" id="SSF51395">
    <property type="entry name" value="FMN-linked oxidoreductases"/>
    <property type="match status" value="1"/>
</dbReference>
<sequence>MLFSPFTFDAFQTKNRVVMAPMTRSRSTQPGDIPNLLMAEYYRQRASAGLIISEGVPVSAVGRGYSMTPGIYTAEQIAGWQQVTQAVHDAGGKIFAQLWHVGRRSHERIAGQAIVAPSAIKIPDQVYGPLPDGGFGMIETSPPKAMSTKEILATKNDFVQAAKNAIAAGFDGVEIHGAHGYLFDQFLRIASNQRTDEYGGSLENRMRLLVDTLAATVDAIGASKVAVRLSPMVTEGAASEDPEIVALTMALLQQLAPMRLAYVHFSENIGNYLPVTTDFRRQVRSVYPHPIMVAGKQTKQTAQALLQDGLVDLVAFGTPYVTNPDLVERMANEQPLAEFDSDARLSLYGGGAEGYTDYPRCSAKP</sequence>
<dbReference type="GO" id="GO:0005829">
    <property type="term" value="C:cytosol"/>
    <property type="evidence" value="ECO:0007669"/>
    <property type="project" value="TreeGrafter"/>
</dbReference>
<proteinExistence type="inferred from homology"/>
<reference evidence="5" key="2">
    <citation type="submission" date="2020-09" db="EMBL/GenBank/DDBJ databases">
        <authorList>
            <person name="Sun Q."/>
            <person name="Ohkuma M."/>
        </authorList>
    </citation>
    <scope>NUCLEOTIDE SEQUENCE</scope>
    <source>
        <strain evidence="5">JCM 30804</strain>
    </source>
</reference>
<evidence type="ECO:0000256" key="2">
    <source>
        <dbReference type="ARBA" id="ARBA00005979"/>
    </source>
</evidence>
<dbReference type="PANTHER" id="PTHR22893">
    <property type="entry name" value="NADH OXIDOREDUCTASE-RELATED"/>
    <property type="match status" value="1"/>
</dbReference>
<dbReference type="InterPro" id="IPR013785">
    <property type="entry name" value="Aldolase_TIM"/>
</dbReference>
<dbReference type="InterPro" id="IPR001155">
    <property type="entry name" value="OxRdtase_FMN_N"/>
</dbReference>
<dbReference type="PANTHER" id="PTHR22893:SF135">
    <property type="entry name" value="NAD(P)H:FLAVIN OXIDOREDUCTASE SYE2"/>
    <property type="match status" value="1"/>
</dbReference>
<comment type="similarity">
    <text evidence="2">Belongs to the NADH:flavin oxidoreductase/NADH oxidase family.</text>
</comment>
<evidence type="ECO:0000256" key="1">
    <source>
        <dbReference type="ARBA" id="ARBA00001917"/>
    </source>
</evidence>
<dbReference type="GO" id="GO:0016628">
    <property type="term" value="F:oxidoreductase activity, acting on the CH-CH group of donors, NAD or NADP as acceptor"/>
    <property type="evidence" value="ECO:0007669"/>
    <property type="project" value="UniProtKB-ARBA"/>
</dbReference>
<dbReference type="InterPro" id="IPR045247">
    <property type="entry name" value="Oye-like"/>
</dbReference>
<dbReference type="Gene3D" id="3.20.20.70">
    <property type="entry name" value="Aldolase class I"/>
    <property type="match status" value="1"/>
</dbReference>
<evidence type="ECO:0000313" key="5">
    <source>
        <dbReference type="EMBL" id="GGI68361.1"/>
    </source>
</evidence>
<name>A0A917N6J1_9GAMM</name>
<dbReference type="FunFam" id="3.20.20.70:FF:000059">
    <property type="entry name" value="N-ethylmaleimide reductase, FMN-linked"/>
    <property type="match status" value="1"/>
</dbReference>
<dbReference type="RefSeq" id="WP_188916949.1">
    <property type="nucleotide sequence ID" value="NZ_BMPZ01000001.1"/>
</dbReference>
<organism evidence="5 6">
    <name type="scientific">Shewanella gelidii</name>
    <dbReference type="NCBI Taxonomy" id="1642821"/>
    <lineage>
        <taxon>Bacteria</taxon>
        <taxon>Pseudomonadati</taxon>
        <taxon>Pseudomonadota</taxon>
        <taxon>Gammaproteobacteria</taxon>
        <taxon>Alteromonadales</taxon>
        <taxon>Shewanellaceae</taxon>
        <taxon>Shewanella</taxon>
    </lineage>
</organism>
<gene>
    <name evidence="5" type="primary">sye2</name>
    <name evidence="5" type="ORF">GCM10009332_01880</name>
</gene>
<dbReference type="EMBL" id="BMPZ01000001">
    <property type="protein sequence ID" value="GGI68361.1"/>
    <property type="molecule type" value="Genomic_DNA"/>
</dbReference>
<reference evidence="5" key="1">
    <citation type="journal article" date="2014" name="Int. J. Syst. Evol. Microbiol.">
        <title>Complete genome sequence of Corynebacterium casei LMG S-19264T (=DSM 44701T), isolated from a smear-ripened cheese.</title>
        <authorList>
            <consortium name="US DOE Joint Genome Institute (JGI-PGF)"/>
            <person name="Walter F."/>
            <person name="Albersmeier A."/>
            <person name="Kalinowski J."/>
            <person name="Ruckert C."/>
        </authorList>
    </citation>
    <scope>NUCLEOTIDE SEQUENCE</scope>
    <source>
        <strain evidence="5">JCM 30804</strain>
    </source>
</reference>
<accession>A0A917N6J1</accession>
<comment type="caution">
    <text evidence="5">The sequence shown here is derived from an EMBL/GenBank/DDBJ whole genome shotgun (WGS) entry which is preliminary data.</text>
</comment>
<evidence type="ECO:0000313" key="6">
    <source>
        <dbReference type="Proteomes" id="UP000613743"/>
    </source>
</evidence>
<keyword evidence="3" id="KW-0560">Oxidoreductase</keyword>
<keyword evidence="6" id="KW-1185">Reference proteome</keyword>
<feature type="domain" description="NADH:flavin oxidoreductase/NADH oxidase N-terminal" evidence="4">
    <location>
        <begin position="2"/>
        <end position="335"/>
    </location>
</feature>
<dbReference type="Proteomes" id="UP000613743">
    <property type="component" value="Unassembled WGS sequence"/>
</dbReference>
<protein>
    <submittedName>
        <fullName evidence="5">Alkene reductase</fullName>
    </submittedName>
</protein>
<dbReference type="Pfam" id="PF00724">
    <property type="entry name" value="Oxidored_FMN"/>
    <property type="match status" value="1"/>
</dbReference>
<evidence type="ECO:0000259" key="4">
    <source>
        <dbReference type="Pfam" id="PF00724"/>
    </source>
</evidence>